<proteinExistence type="predicted"/>
<gene>
    <name evidence="1" type="ORF">DAPPUDRAFT_99319</name>
</gene>
<evidence type="ECO:0000313" key="1">
    <source>
        <dbReference type="EMBL" id="EFX84911.1"/>
    </source>
</evidence>
<reference evidence="1 2" key="1">
    <citation type="journal article" date="2011" name="Science">
        <title>The ecoresponsive genome of Daphnia pulex.</title>
        <authorList>
            <person name="Colbourne J.K."/>
            <person name="Pfrender M.E."/>
            <person name="Gilbert D."/>
            <person name="Thomas W.K."/>
            <person name="Tucker A."/>
            <person name="Oakley T.H."/>
            <person name="Tokishita S."/>
            <person name="Aerts A."/>
            <person name="Arnold G.J."/>
            <person name="Basu M.K."/>
            <person name="Bauer D.J."/>
            <person name="Caceres C.E."/>
            <person name="Carmel L."/>
            <person name="Casola C."/>
            <person name="Choi J.H."/>
            <person name="Detter J.C."/>
            <person name="Dong Q."/>
            <person name="Dusheyko S."/>
            <person name="Eads B.D."/>
            <person name="Frohlich T."/>
            <person name="Geiler-Samerotte K.A."/>
            <person name="Gerlach D."/>
            <person name="Hatcher P."/>
            <person name="Jogdeo S."/>
            <person name="Krijgsveld J."/>
            <person name="Kriventseva E.V."/>
            <person name="Kultz D."/>
            <person name="Laforsch C."/>
            <person name="Lindquist E."/>
            <person name="Lopez J."/>
            <person name="Manak J.R."/>
            <person name="Muller J."/>
            <person name="Pangilinan J."/>
            <person name="Patwardhan R.P."/>
            <person name="Pitluck S."/>
            <person name="Pritham E.J."/>
            <person name="Rechtsteiner A."/>
            <person name="Rho M."/>
            <person name="Rogozin I.B."/>
            <person name="Sakarya O."/>
            <person name="Salamov A."/>
            <person name="Schaack S."/>
            <person name="Shapiro H."/>
            <person name="Shiga Y."/>
            <person name="Skalitzky C."/>
            <person name="Smith Z."/>
            <person name="Souvorov A."/>
            <person name="Sung W."/>
            <person name="Tang Z."/>
            <person name="Tsuchiya D."/>
            <person name="Tu H."/>
            <person name="Vos H."/>
            <person name="Wang M."/>
            <person name="Wolf Y.I."/>
            <person name="Yamagata H."/>
            <person name="Yamada T."/>
            <person name="Ye Y."/>
            <person name="Shaw J.R."/>
            <person name="Andrews J."/>
            <person name="Crease T.J."/>
            <person name="Tang H."/>
            <person name="Lucas S.M."/>
            <person name="Robertson H.M."/>
            <person name="Bork P."/>
            <person name="Koonin E.V."/>
            <person name="Zdobnov E.M."/>
            <person name="Grigoriev I.V."/>
            <person name="Lynch M."/>
            <person name="Boore J.L."/>
        </authorList>
    </citation>
    <scope>NUCLEOTIDE SEQUENCE [LARGE SCALE GENOMIC DNA]</scope>
</reference>
<dbReference type="EMBL" id="GL732533">
    <property type="protein sequence ID" value="EFX84911.1"/>
    <property type="molecule type" value="Genomic_DNA"/>
</dbReference>
<keyword evidence="2" id="KW-1185">Reference proteome</keyword>
<dbReference type="KEGG" id="dpx:DAPPUDRAFT_99319"/>
<dbReference type="AlphaFoldDB" id="E9G6C7"/>
<dbReference type="InParanoid" id="E9G6C7"/>
<evidence type="ECO:0000313" key="2">
    <source>
        <dbReference type="Proteomes" id="UP000000305"/>
    </source>
</evidence>
<name>E9G6C7_DAPPU</name>
<dbReference type="Proteomes" id="UP000000305">
    <property type="component" value="Unassembled WGS sequence"/>
</dbReference>
<dbReference type="HOGENOM" id="CLU_1837087_0_0_1"/>
<organism evidence="1 2">
    <name type="scientific">Daphnia pulex</name>
    <name type="common">Water flea</name>
    <dbReference type="NCBI Taxonomy" id="6669"/>
    <lineage>
        <taxon>Eukaryota</taxon>
        <taxon>Metazoa</taxon>
        <taxon>Ecdysozoa</taxon>
        <taxon>Arthropoda</taxon>
        <taxon>Crustacea</taxon>
        <taxon>Branchiopoda</taxon>
        <taxon>Diplostraca</taxon>
        <taxon>Cladocera</taxon>
        <taxon>Anomopoda</taxon>
        <taxon>Daphniidae</taxon>
        <taxon>Daphnia</taxon>
    </lineage>
</organism>
<sequence>MASWSTKRLPTSLGAVDAAAAAAVETVVVVAAAREAVMAPFPVVVVVVANSAVACCTRRPADCNRPRQRQLVATFVWLVVSAVSRDNQSITNAKDDDITLTREIINEQFRETGRAINAINLVAVAVAKNGPEGERTTTTR</sequence>
<accession>E9G6C7</accession>
<protein>
    <submittedName>
        <fullName evidence="1">Uncharacterized protein</fullName>
    </submittedName>
</protein>